<keyword evidence="4" id="KW-1185">Reference proteome</keyword>
<gene>
    <name evidence="3" type="ORF">SAMN05421799_10152</name>
</gene>
<dbReference type="InterPro" id="IPR008927">
    <property type="entry name" value="6-PGluconate_DH-like_C_sf"/>
</dbReference>
<sequence>MFLSTRLAQFHIFMPDWYNHFETRMFHLRKEGVRMSAAEREARPLQMAFVGPGRTAVALALSTMRMGHKVVGAAGRDPKSAKAEAFARMTGAFVCGMEDAPGLLREADIVWITVSDGAIAAVCRKLAEAGAWQRGQIVFHTSGALTSEVLESAAVRGAKTASVHPLQTFAGDERDALRLQGVAVAVEGHADAVLLAFSIAEGWGARPFAIAAADKPAYHAAAVLASNAVIALMATAARLAPLPEGVKSLLPLARRTLENLDSLGVPAALTGPIERGDTETVAGHLKALERDPAARRVYLALAAATVPIAVAKGSLEPEAARRLSQWFADTGGM</sequence>
<reference evidence="4" key="1">
    <citation type="submission" date="2017-01" db="EMBL/GenBank/DDBJ databases">
        <authorList>
            <person name="Varghese N."/>
            <person name="Submissions S."/>
        </authorList>
    </citation>
    <scope>NUCLEOTIDE SEQUENCE [LARGE SCALE GENOMIC DNA]</scope>
    <source>
        <strain evidence="4">DSM 16176</strain>
    </source>
</reference>
<evidence type="ECO:0000259" key="2">
    <source>
        <dbReference type="Pfam" id="PF10728"/>
    </source>
</evidence>
<dbReference type="Gene3D" id="3.40.50.720">
    <property type="entry name" value="NAD(P)-binding Rossmann-like Domain"/>
    <property type="match status" value="1"/>
</dbReference>
<accession>A0A1N7JLB3</accession>
<dbReference type="SUPFAM" id="SSF48179">
    <property type="entry name" value="6-phosphogluconate dehydrogenase C-terminal domain-like"/>
    <property type="match status" value="1"/>
</dbReference>
<protein>
    <submittedName>
        <fullName evidence="3">Predicted oxidoreductase, contains short-chain dehydrogenase (SDR) and DUF2520 domains</fullName>
    </submittedName>
</protein>
<dbReference type="InterPro" id="IPR036291">
    <property type="entry name" value="NAD(P)-bd_dom_sf"/>
</dbReference>
<evidence type="ECO:0000313" key="4">
    <source>
        <dbReference type="Proteomes" id="UP000186156"/>
    </source>
</evidence>
<evidence type="ECO:0000313" key="3">
    <source>
        <dbReference type="EMBL" id="SIS50128.1"/>
    </source>
</evidence>
<dbReference type="PANTHER" id="PTHR40459">
    <property type="entry name" value="CONSERVED HYPOTHETICAL ALANINE AND LEUCINE RICH PROTEIN"/>
    <property type="match status" value="1"/>
</dbReference>
<dbReference type="Pfam" id="PF10728">
    <property type="entry name" value="DUF2520"/>
    <property type="match status" value="1"/>
</dbReference>
<dbReference type="InterPro" id="IPR019665">
    <property type="entry name" value="OxRdtase/DH_put_Rossmann_dom"/>
</dbReference>
<dbReference type="Pfam" id="PF10727">
    <property type="entry name" value="Rossmann-like"/>
    <property type="match status" value="1"/>
</dbReference>
<dbReference type="Gene3D" id="1.10.1040.20">
    <property type="entry name" value="ProC-like, C-terminal domain"/>
    <property type="match status" value="1"/>
</dbReference>
<dbReference type="SUPFAM" id="SSF51735">
    <property type="entry name" value="NAD(P)-binding Rossmann-fold domains"/>
    <property type="match status" value="1"/>
</dbReference>
<evidence type="ECO:0000259" key="1">
    <source>
        <dbReference type="Pfam" id="PF10727"/>
    </source>
</evidence>
<dbReference type="EMBL" id="FTOO01000001">
    <property type="protein sequence ID" value="SIS50128.1"/>
    <property type="molecule type" value="Genomic_DNA"/>
</dbReference>
<dbReference type="STRING" id="252246.SAMN05421799_10152"/>
<dbReference type="InterPro" id="IPR037108">
    <property type="entry name" value="TM1727-like_C_sf"/>
</dbReference>
<dbReference type="PANTHER" id="PTHR40459:SF1">
    <property type="entry name" value="CONSERVED HYPOTHETICAL ALANINE AND LEUCINE RICH PROTEIN"/>
    <property type="match status" value="1"/>
</dbReference>
<dbReference type="Proteomes" id="UP000186156">
    <property type="component" value="Unassembled WGS sequence"/>
</dbReference>
<proteinExistence type="predicted"/>
<dbReference type="InterPro" id="IPR018931">
    <property type="entry name" value="DUF2520"/>
</dbReference>
<feature type="domain" description="DUF2520" evidence="2">
    <location>
        <begin position="183"/>
        <end position="304"/>
    </location>
</feature>
<dbReference type="AlphaFoldDB" id="A0A1N7JLB3"/>
<name>A0A1N7JLB3_9BACL</name>
<organism evidence="3 4">
    <name type="scientific">Alicyclobacillus vulcanalis</name>
    <dbReference type="NCBI Taxonomy" id="252246"/>
    <lineage>
        <taxon>Bacteria</taxon>
        <taxon>Bacillati</taxon>
        <taxon>Bacillota</taxon>
        <taxon>Bacilli</taxon>
        <taxon>Bacillales</taxon>
        <taxon>Alicyclobacillaceae</taxon>
        <taxon>Alicyclobacillus</taxon>
    </lineage>
</organism>
<feature type="domain" description="Putative oxidoreductase/dehydrogenase Rossmann-like" evidence="1">
    <location>
        <begin position="40"/>
        <end position="165"/>
    </location>
</feature>